<dbReference type="SUPFAM" id="SSF69572">
    <property type="entry name" value="Activating enzymes of the ubiquitin-like proteins"/>
    <property type="match status" value="1"/>
</dbReference>
<gene>
    <name evidence="2" type="ORF">CDQ84_18040</name>
</gene>
<dbReference type="GO" id="GO:0016779">
    <property type="term" value="F:nucleotidyltransferase activity"/>
    <property type="evidence" value="ECO:0007669"/>
    <property type="project" value="TreeGrafter"/>
</dbReference>
<dbReference type="InterPro" id="IPR045886">
    <property type="entry name" value="ThiF/MoeB/HesA"/>
</dbReference>
<accession>A0A2K2F841</accession>
<feature type="domain" description="THIF-type NAD/FAD binding fold" evidence="1">
    <location>
        <begin position="166"/>
        <end position="355"/>
    </location>
</feature>
<dbReference type="RefSeq" id="WP_103083132.1">
    <property type="nucleotide sequence ID" value="NZ_CP021850.1"/>
</dbReference>
<dbReference type="OrthoDB" id="9804286at2"/>
<dbReference type="InterPro" id="IPR035985">
    <property type="entry name" value="Ubiquitin-activating_enz"/>
</dbReference>
<proteinExistence type="predicted"/>
<dbReference type="InterPro" id="IPR000594">
    <property type="entry name" value="ThiF_NAD_FAD-bd"/>
</dbReference>
<dbReference type="GO" id="GO:0004792">
    <property type="term" value="F:thiosulfate-cyanide sulfurtransferase activity"/>
    <property type="evidence" value="ECO:0007669"/>
    <property type="project" value="TreeGrafter"/>
</dbReference>
<dbReference type="Gene3D" id="3.40.50.720">
    <property type="entry name" value="NAD(P)-binding Rossmann-like Domain"/>
    <property type="match status" value="1"/>
</dbReference>
<dbReference type="PANTHER" id="PTHR10953">
    <property type="entry name" value="UBIQUITIN-ACTIVATING ENZYME E1"/>
    <property type="match status" value="1"/>
</dbReference>
<protein>
    <recommendedName>
        <fullName evidence="1">THIF-type NAD/FAD binding fold domain-containing protein</fullName>
    </recommendedName>
</protein>
<name>A0A2K2F841_9CLOT</name>
<dbReference type="GO" id="GO:0008641">
    <property type="term" value="F:ubiquitin-like modifier activating enzyme activity"/>
    <property type="evidence" value="ECO:0007669"/>
    <property type="project" value="InterPro"/>
</dbReference>
<evidence type="ECO:0000313" key="3">
    <source>
        <dbReference type="Proteomes" id="UP000236151"/>
    </source>
</evidence>
<organism evidence="2 3">
    <name type="scientific">Clostridium thermosuccinogenes</name>
    <dbReference type="NCBI Taxonomy" id="84032"/>
    <lineage>
        <taxon>Bacteria</taxon>
        <taxon>Bacillati</taxon>
        <taxon>Bacillota</taxon>
        <taxon>Clostridia</taxon>
        <taxon>Eubacteriales</taxon>
        <taxon>Clostridiaceae</taxon>
        <taxon>Clostridium</taxon>
    </lineage>
</organism>
<dbReference type="KEGG" id="cthd:CDO33_02620"/>
<dbReference type="Pfam" id="PF00899">
    <property type="entry name" value="ThiF"/>
    <property type="match status" value="1"/>
</dbReference>
<dbReference type="PANTHER" id="PTHR10953:SF102">
    <property type="entry name" value="ADENYLYLTRANSFERASE AND SULFURTRANSFERASE MOCS3"/>
    <property type="match status" value="1"/>
</dbReference>
<comment type="caution">
    <text evidence="2">The sequence shown here is derived from an EMBL/GenBank/DDBJ whole genome shotgun (WGS) entry which is preliminary data.</text>
</comment>
<reference evidence="2 3" key="1">
    <citation type="submission" date="2017-06" db="EMBL/GenBank/DDBJ databases">
        <title>Investigating the central metabolism of Clostridium thermosuccinogenes.</title>
        <authorList>
            <person name="Koendjbiharie J.G."/>
            <person name="van Kranenburg R."/>
        </authorList>
    </citation>
    <scope>NUCLEOTIDE SEQUENCE [LARGE SCALE GENOMIC DNA]</scope>
    <source>
        <strain evidence="2 3">DSM 5806</strain>
    </source>
</reference>
<evidence type="ECO:0000259" key="1">
    <source>
        <dbReference type="Pfam" id="PF00899"/>
    </source>
</evidence>
<evidence type="ECO:0000313" key="2">
    <source>
        <dbReference type="EMBL" id="PNT94934.1"/>
    </source>
</evidence>
<dbReference type="Proteomes" id="UP000236151">
    <property type="component" value="Unassembled WGS sequence"/>
</dbReference>
<dbReference type="GO" id="GO:0005737">
    <property type="term" value="C:cytoplasm"/>
    <property type="evidence" value="ECO:0007669"/>
    <property type="project" value="TreeGrafter"/>
</dbReference>
<sequence>MGDFDCLLIGKELINKIRASTIDWGYINGFTHDDVLGAFSADIGEKNSAVSQASLLISQHRFFNSSNYKEGILLWVKISNDLLKQIKNIYISVEELKEKIPYGLFVKLEEKVATYMLLLGETDKDYRFCLVFKRKDEEKFAFVPGDIELLDEEPNPFKRIDGLVPIEELKEKKVAIIGVGSGGSFIALELASAGVGTLNIFDNDRLSVVNLFRHACDKRDLGRKKVDAIHDTIKEHLLPTEIIKNPYNIMNHPEKLRDVVNGVDLVICATDNVKSRELVNYICVNAQKPLVLVCTFDNARIGEIIRVIPKETACYECVRTHQREQGSLINANYTDDEPIPYSSQIREKENENIGTRTDVFMVAALASKVALMTLTEGKKIFGELPFNYITWGSVRNMDFNPPFSFNLPFTTNYCNYLVNPHCPICGDLPSEIADINIEERYNEIMAELLSKQV</sequence>
<dbReference type="AlphaFoldDB" id="A0A2K2F841"/>
<dbReference type="EMBL" id="NIOJ01000083">
    <property type="protein sequence ID" value="PNT94934.1"/>
    <property type="molecule type" value="Genomic_DNA"/>
</dbReference>
<keyword evidence="3" id="KW-1185">Reference proteome</keyword>